<dbReference type="AlphaFoldDB" id="A0A365H2K1"/>
<sequence>MSVETRHIQPGRFGWLGRMSNGLVAWLTLRGVSLWGSRVLYVRGRTSGKWRSTPVNPLTLEGERYLVAPRGHTQWVRNIRVAGGGELRIGRRVESFTVTELPDAEKPAYLKKWKFEVGAFFDGVDHTSPDERLLEIAPGYPVFRVTLA</sequence>
<protein>
    <submittedName>
        <fullName evidence="1">Nitroreductase</fullName>
    </submittedName>
</protein>
<name>A0A365H2K1_9ACTN</name>
<dbReference type="Proteomes" id="UP000251891">
    <property type="component" value="Unassembled WGS sequence"/>
</dbReference>
<accession>A0A365H2K1</accession>
<organism evidence="1 2">
    <name type="scientific">Actinomadura craniellae</name>
    <dbReference type="NCBI Taxonomy" id="2231787"/>
    <lineage>
        <taxon>Bacteria</taxon>
        <taxon>Bacillati</taxon>
        <taxon>Actinomycetota</taxon>
        <taxon>Actinomycetes</taxon>
        <taxon>Streptosporangiales</taxon>
        <taxon>Thermomonosporaceae</taxon>
        <taxon>Actinomadura</taxon>
    </lineage>
</organism>
<dbReference type="GO" id="GO:0016491">
    <property type="term" value="F:oxidoreductase activity"/>
    <property type="evidence" value="ECO:0007669"/>
    <property type="project" value="InterPro"/>
</dbReference>
<keyword evidence="2" id="KW-1185">Reference proteome</keyword>
<dbReference type="Gene3D" id="2.30.110.10">
    <property type="entry name" value="Electron Transport, Fmn-binding Protein, Chain A"/>
    <property type="match status" value="1"/>
</dbReference>
<evidence type="ECO:0000313" key="2">
    <source>
        <dbReference type="Proteomes" id="UP000251891"/>
    </source>
</evidence>
<dbReference type="RefSeq" id="WP_111869459.1">
    <property type="nucleotide sequence ID" value="NZ_QLYX01000009.1"/>
</dbReference>
<proteinExistence type="predicted"/>
<reference evidence="1 2" key="1">
    <citation type="submission" date="2018-06" db="EMBL/GenBank/DDBJ databases">
        <title>Actinomadura craniellae sp. nov. isolated from marine sponge Craniella sp.</title>
        <authorList>
            <person name="Li L."/>
            <person name="Xu Q.H."/>
            <person name="Lin H.W."/>
            <person name="Lu Y.H."/>
        </authorList>
    </citation>
    <scope>NUCLEOTIDE SEQUENCE [LARGE SCALE GENOMIC DNA]</scope>
    <source>
        <strain evidence="1 2">LHW63021</strain>
    </source>
</reference>
<dbReference type="EMBL" id="QLYX01000009">
    <property type="protein sequence ID" value="RAY13335.1"/>
    <property type="molecule type" value="Genomic_DNA"/>
</dbReference>
<comment type="caution">
    <text evidence="1">The sequence shown here is derived from an EMBL/GenBank/DDBJ whole genome shotgun (WGS) entry which is preliminary data.</text>
</comment>
<dbReference type="InterPro" id="IPR004378">
    <property type="entry name" value="F420H2_quin_Rdtase"/>
</dbReference>
<dbReference type="InterPro" id="IPR012349">
    <property type="entry name" value="Split_barrel_FMN-bd"/>
</dbReference>
<evidence type="ECO:0000313" key="1">
    <source>
        <dbReference type="EMBL" id="RAY13335.1"/>
    </source>
</evidence>
<dbReference type="Pfam" id="PF04075">
    <property type="entry name" value="F420H2_quin_red"/>
    <property type="match status" value="1"/>
</dbReference>
<dbReference type="OrthoDB" id="5186446at2"/>
<gene>
    <name evidence="1" type="ORF">DPM19_19865</name>
</gene>